<feature type="chain" id="PRO_5035153751" description="non-specific serine/threonine protein kinase" evidence="13">
    <location>
        <begin position="22"/>
        <end position="553"/>
    </location>
</feature>
<dbReference type="PROSITE" id="PS50011">
    <property type="entry name" value="PROTEIN_KINASE_DOM"/>
    <property type="match status" value="1"/>
</dbReference>
<evidence type="ECO:0000313" key="15">
    <source>
        <dbReference type="EMBL" id="KAF3963175.1"/>
    </source>
</evidence>
<protein>
    <recommendedName>
        <fullName evidence="2">non-specific serine/threonine protein kinase</fullName>
        <ecNumber evidence="2">2.7.11.1</ecNumber>
    </recommendedName>
</protein>
<comment type="catalytic activity">
    <reaction evidence="9">
        <text>L-threonyl-[protein] + ATP = O-phospho-L-threonyl-[protein] + ADP + H(+)</text>
        <dbReference type="Rhea" id="RHEA:46608"/>
        <dbReference type="Rhea" id="RHEA-COMP:11060"/>
        <dbReference type="Rhea" id="RHEA-COMP:11605"/>
        <dbReference type="ChEBI" id="CHEBI:15378"/>
        <dbReference type="ChEBI" id="CHEBI:30013"/>
        <dbReference type="ChEBI" id="CHEBI:30616"/>
        <dbReference type="ChEBI" id="CHEBI:61977"/>
        <dbReference type="ChEBI" id="CHEBI:456216"/>
        <dbReference type="EC" id="2.7.11.1"/>
    </reaction>
</comment>
<dbReference type="PROSITE" id="PS00107">
    <property type="entry name" value="PROTEIN_KINASE_ATP"/>
    <property type="match status" value="1"/>
</dbReference>
<dbReference type="InterPro" id="IPR017441">
    <property type="entry name" value="Protein_kinase_ATP_BS"/>
</dbReference>
<evidence type="ECO:0000256" key="10">
    <source>
        <dbReference type="ARBA" id="ARBA00048679"/>
    </source>
</evidence>
<dbReference type="FunFam" id="3.30.200.20:FF:000201">
    <property type="entry name" value="TP53-regulating kinase isoform X1"/>
    <property type="match status" value="1"/>
</dbReference>
<dbReference type="EMBL" id="JRKL02001582">
    <property type="protein sequence ID" value="KAF3963175.1"/>
    <property type="molecule type" value="Genomic_DNA"/>
</dbReference>
<reference evidence="15" key="1">
    <citation type="submission" date="2020-03" db="EMBL/GenBank/DDBJ databases">
        <title>Castanea mollissima Vanexum genome sequencing.</title>
        <authorList>
            <person name="Staton M."/>
        </authorList>
    </citation>
    <scope>NUCLEOTIDE SEQUENCE</scope>
    <source>
        <tissue evidence="15">Leaf</tissue>
    </source>
</reference>
<dbReference type="PANTHER" id="PTHR12209">
    <property type="entry name" value="NON-SPECIFIC SERINE/THREONINE PROTEIN KINASE"/>
    <property type="match status" value="1"/>
</dbReference>
<keyword evidence="3" id="KW-0723">Serine/threonine-protein kinase</keyword>
<dbReference type="GO" id="GO:0008033">
    <property type="term" value="P:tRNA processing"/>
    <property type="evidence" value="ECO:0007669"/>
    <property type="project" value="UniProtKB-KW"/>
</dbReference>
<dbReference type="Gene3D" id="1.10.510.10">
    <property type="entry name" value="Transferase(Phosphotransferase) domain 1"/>
    <property type="match status" value="1"/>
</dbReference>
<dbReference type="PROSITE" id="PS00109">
    <property type="entry name" value="PROTEIN_KINASE_TYR"/>
    <property type="match status" value="1"/>
</dbReference>
<gene>
    <name evidence="15" type="ORF">CMV_012411</name>
</gene>
<organism evidence="15 16">
    <name type="scientific">Castanea mollissima</name>
    <name type="common">Chinese chestnut</name>
    <dbReference type="NCBI Taxonomy" id="60419"/>
    <lineage>
        <taxon>Eukaryota</taxon>
        <taxon>Viridiplantae</taxon>
        <taxon>Streptophyta</taxon>
        <taxon>Embryophyta</taxon>
        <taxon>Tracheophyta</taxon>
        <taxon>Spermatophyta</taxon>
        <taxon>Magnoliopsida</taxon>
        <taxon>eudicotyledons</taxon>
        <taxon>Gunneridae</taxon>
        <taxon>Pentapetalae</taxon>
        <taxon>rosids</taxon>
        <taxon>fabids</taxon>
        <taxon>Fagales</taxon>
        <taxon>Fagaceae</taxon>
        <taxon>Castanea</taxon>
    </lineage>
</organism>
<evidence type="ECO:0000256" key="6">
    <source>
        <dbReference type="ARBA" id="ARBA00022741"/>
    </source>
</evidence>
<comment type="caution">
    <text evidence="15">The sequence shown here is derived from an EMBL/GenBank/DDBJ whole genome shotgun (WGS) entry which is preliminary data.</text>
</comment>
<keyword evidence="4" id="KW-0808">Transferase</keyword>
<dbReference type="InterPro" id="IPR000719">
    <property type="entry name" value="Prot_kinase_dom"/>
</dbReference>
<evidence type="ECO:0000256" key="8">
    <source>
        <dbReference type="ARBA" id="ARBA00022840"/>
    </source>
</evidence>
<evidence type="ECO:0000256" key="7">
    <source>
        <dbReference type="ARBA" id="ARBA00022777"/>
    </source>
</evidence>
<dbReference type="GO" id="GO:0005524">
    <property type="term" value="F:ATP binding"/>
    <property type="evidence" value="ECO:0007669"/>
    <property type="project" value="UniProtKB-UniRule"/>
</dbReference>
<evidence type="ECO:0000256" key="12">
    <source>
        <dbReference type="SAM" id="MobiDB-lite"/>
    </source>
</evidence>
<dbReference type="Gene3D" id="3.30.200.20">
    <property type="entry name" value="Phosphorylase Kinase, domain 1"/>
    <property type="match status" value="2"/>
</dbReference>
<keyword evidence="8 11" id="KW-0067">ATP-binding</keyword>
<evidence type="ECO:0000256" key="3">
    <source>
        <dbReference type="ARBA" id="ARBA00022527"/>
    </source>
</evidence>
<evidence type="ECO:0000256" key="1">
    <source>
        <dbReference type="ARBA" id="ARBA00010630"/>
    </source>
</evidence>
<dbReference type="Pfam" id="PF01163">
    <property type="entry name" value="RIO1"/>
    <property type="match status" value="1"/>
</dbReference>
<evidence type="ECO:0000259" key="14">
    <source>
        <dbReference type="PROSITE" id="PS50011"/>
    </source>
</evidence>
<dbReference type="InterPro" id="IPR018934">
    <property type="entry name" value="RIO_dom"/>
</dbReference>
<evidence type="ECO:0000313" key="16">
    <source>
        <dbReference type="Proteomes" id="UP000737018"/>
    </source>
</evidence>
<evidence type="ECO:0000256" key="2">
    <source>
        <dbReference type="ARBA" id="ARBA00012513"/>
    </source>
</evidence>
<accession>A0A8J4VN00</accession>
<evidence type="ECO:0000256" key="13">
    <source>
        <dbReference type="SAM" id="SignalP"/>
    </source>
</evidence>
<evidence type="ECO:0000256" key="9">
    <source>
        <dbReference type="ARBA" id="ARBA00047899"/>
    </source>
</evidence>
<dbReference type="GO" id="GO:0005829">
    <property type="term" value="C:cytosol"/>
    <property type="evidence" value="ECO:0007669"/>
    <property type="project" value="TreeGrafter"/>
</dbReference>
<dbReference type="GO" id="GO:0004674">
    <property type="term" value="F:protein serine/threonine kinase activity"/>
    <property type="evidence" value="ECO:0007669"/>
    <property type="project" value="UniProtKB-KW"/>
</dbReference>
<feature type="region of interest" description="Disordered" evidence="12">
    <location>
        <begin position="345"/>
        <end position="365"/>
    </location>
</feature>
<dbReference type="GO" id="GO:0005634">
    <property type="term" value="C:nucleus"/>
    <property type="evidence" value="ECO:0007669"/>
    <property type="project" value="TreeGrafter"/>
</dbReference>
<feature type="signal peptide" evidence="13">
    <location>
        <begin position="1"/>
        <end position="21"/>
    </location>
</feature>
<dbReference type="GO" id="GO:0000408">
    <property type="term" value="C:EKC/KEOPS complex"/>
    <property type="evidence" value="ECO:0007669"/>
    <property type="project" value="UniProtKB-ARBA"/>
</dbReference>
<evidence type="ECO:0000256" key="11">
    <source>
        <dbReference type="PROSITE-ProRule" id="PRU10141"/>
    </source>
</evidence>
<dbReference type="AlphaFoldDB" id="A0A8J4VN00"/>
<sequence>MASVFLFVFFLLSHFVLLHSAEEVQRKLQNCSPFQCGKFSNIGFPVTNIPPPFCGLLPVICDQTAPTIQLPQGPWSGRPYEVINISYTNYTTQTIRIRDLSLWEYLNTSKCEYLINFTLPNSPLISFKLTTPNQTLIKCSRTLNITSPTNLEYMSCGDYNIYYTHSNEASQSFPSGCSTIQLPVQEHYSHKAELNITAEFDLEVRVSDACSRCYSRGGLCELDKKGEFNCTVTEKAFQKATSFAGIGVLMFIIYFWRKLSSIKDIWKKENLAHQNVEAFLRNRGPLVIRRYSYSDVKTMTKSFNDKLGQGGYGSVYKGKLQDGCFVAVKVLNNSKEKNLKLKTAVSAPTGQAEKPPEFGKGRRSHRSPVVVDKSLELELCGSACLRTRAGWLTNRCVGRDNLVKGDGIEVCKRVFESNFVGRRSVIKERFSKKYRHPTLDSKITLNRLNAEARCMTKARRLGVSTPVLYSVDPVLHTLTFEFVEGPSVKDILLEFGSHGIIEERLDDIDLQIGDAIGKLHDGGLIHGDLTTSNMLLKSGTNQLVLIDLGLSFT</sequence>
<keyword evidence="5" id="KW-0819">tRNA processing</keyword>
<dbReference type="PANTHER" id="PTHR12209:SF0">
    <property type="entry name" value="EKC_KEOPS COMPLEX SUBUNIT TP53RK"/>
    <property type="match status" value="1"/>
</dbReference>
<keyword evidence="6 11" id="KW-0547">Nucleotide-binding</keyword>
<dbReference type="SUPFAM" id="SSF56112">
    <property type="entry name" value="Protein kinase-like (PK-like)"/>
    <property type="match status" value="1"/>
</dbReference>
<feature type="binding site" evidence="11">
    <location>
        <position position="329"/>
    </location>
    <ligand>
        <name>ATP</name>
        <dbReference type="ChEBI" id="CHEBI:30616"/>
    </ligand>
</feature>
<dbReference type="OrthoDB" id="1697421at2759"/>
<comment type="catalytic activity">
    <reaction evidence="10">
        <text>L-seryl-[protein] + ATP = O-phospho-L-seryl-[protein] + ADP + H(+)</text>
        <dbReference type="Rhea" id="RHEA:17989"/>
        <dbReference type="Rhea" id="RHEA-COMP:9863"/>
        <dbReference type="Rhea" id="RHEA-COMP:11604"/>
        <dbReference type="ChEBI" id="CHEBI:15378"/>
        <dbReference type="ChEBI" id="CHEBI:29999"/>
        <dbReference type="ChEBI" id="CHEBI:30616"/>
        <dbReference type="ChEBI" id="CHEBI:83421"/>
        <dbReference type="ChEBI" id="CHEBI:456216"/>
        <dbReference type="EC" id="2.7.11.1"/>
    </reaction>
</comment>
<comment type="similarity">
    <text evidence="1">Belongs to the protein kinase superfamily. BUD32 family.</text>
</comment>
<evidence type="ECO:0000256" key="4">
    <source>
        <dbReference type="ARBA" id="ARBA00022679"/>
    </source>
</evidence>
<name>A0A8J4VN00_9ROSI</name>
<keyword evidence="13" id="KW-0732">Signal</keyword>
<keyword evidence="7" id="KW-0418">Kinase</keyword>
<proteinExistence type="inferred from homology"/>
<keyword evidence="16" id="KW-1185">Reference proteome</keyword>
<feature type="domain" description="Protein kinase" evidence="14">
    <location>
        <begin position="301"/>
        <end position="553"/>
    </location>
</feature>
<dbReference type="InterPro" id="IPR008266">
    <property type="entry name" value="Tyr_kinase_AS"/>
</dbReference>
<dbReference type="Proteomes" id="UP000737018">
    <property type="component" value="Unassembled WGS sequence"/>
</dbReference>
<dbReference type="EC" id="2.7.11.1" evidence="2"/>
<evidence type="ECO:0000256" key="5">
    <source>
        <dbReference type="ARBA" id="ARBA00022694"/>
    </source>
</evidence>
<dbReference type="GO" id="GO:0070525">
    <property type="term" value="P:tRNA threonylcarbamoyladenosine metabolic process"/>
    <property type="evidence" value="ECO:0007669"/>
    <property type="project" value="TreeGrafter"/>
</dbReference>
<dbReference type="InterPro" id="IPR011009">
    <property type="entry name" value="Kinase-like_dom_sf"/>
</dbReference>